<reference evidence="5" key="1">
    <citation type="journal article" date="2014" name="Genome Announc.">
        <title>De novo whole-genome sequence and genome annotation of Lichtheimia ramosa.</title>
        <authorList>
            <person name="Linde J."/>
            <person name="Schwartze V."/>
            <person name="Binder U."/>
            <person name="Lass-Florl C."/>
            <person name="Voigt K."/>
            <person name="Horn F."/>
        </authorList>
    </citation>
    <scope>NUCLEOTIDE SEQUENCE</scope>
    <source>
        <strain evidence="5">JMRC FSU:6197</strain>
    </source>
</reference>
<dbReference type="SUPFAM" id="SSF56112">
    <property type="entry name" value="Protein kinase-like (PK-like)"/>
    <property type="match status" value="1"/>
</dbReference>
<accession>A0A077WPW6</accession>
<dbReference type="GO" id="GO:0004674">
    <property type="term" value="F:protein serine/threonine kinase activity"/>
    <property type="evidence" value="ECO:0007669"/>
    <property type="project" value="TreeGrafter"/>
</dbReference>
<evidence type="ECO:0000256" key="2">
    <source>
        <dbReference type="ARBA" id="ARBA00022840"/>
    </source>
</evidence>
<dbReference type="PROSITE" id="PS50011">
    <property type="entry name" value="PROTEIN_KINASE_DOM"/>
    <property type="match status" value="1"/>
</dbReference>
<feature type="region of interest" description="Disordered" evidence="3">
    <location>
        <begin position="426"/>
        <end position="653"/>
    </location>
</feature>
<dbReference type="InterPro" id="IPR011009">
    <property type="entry name" value="Kinase-like_dom_sf"/>
</dbReference>
<feature type="domain" description="Protein kinase" evidence="4">
    <location>
        <begin position="20"/>
        <end position="281"/>
    </location>
</feature>
<evidence type="ECO:0000313" key="5">
    <source>
        <dbReference type="EMBL" id="CDS09143.1"/>
    </source>
</evidence>
<keyword evidence="1" id="KW-0547">Nucleotide-binding</keyword>
<dbReference type="InterPro" id="IPR008271">
    <property type="entry name" value="Ser/Thr_kinase_AS"/>
</dbReference>
<dbReference type="InterPro" id="IPR000719">
    <property type="entry name" value="Prot_kinase_dom"/>
</dbReference>
<evidence type="ECO:0000256" key="3">
    <source>
        <dbReference type="SAM" id="MobiDB-lite"/>
    </source>
</evidence>
<dbReference type="Gene3D" id="1.10.510.10">
    <property type="entry name" value="Transferase(Phosphotransferase) domain 1"/>
    <property type="match status" value="1"/>
</dbReference>
<dbReference type="PANTHER" id="PTHR48012:SF2">
    <property type="entry name" value="STERILE20-LIKE KINASE, ISOFORM B"/>
    <property type="match status" value="1"/>
</dbReference>
<proteinExistence type="predicted"/>
<dbReference type="GO" id="GO:0005737">
    <property type="term" value="C:cytoplasm"/>
    <property type="evidence" value="ECO:0007669"/>
    <property type="project" value="TreeGrafter"/>
</dbReference>
<dbReference type="Pfam" id="PF00069">
    <property type="entry name" value="Pkinase"/>
    <property type="match status" value="1"/>
</dbReference>
<dbReference type="InterPro" id="IPR050629">
    <property type="entry name" value="STE20/SPS1-PAK"/>
</dbReference>
<organism evidence="5">
    <name type="scientific">Lichtheimia ramosa</name>
    <dbReference type="NCBI Taxonomy" id="688394"/>
    <lineage>
        <taxon>Eukaryota</taxon>
        <taxon>Fungi</taxon>
        <taxon>Fungi incertae sedis</taxon>
        <taxon>Mucoromycota</taxon>
        <taxon>Mucoromycotina</taxon>
        <taxon>Mucoromycetes</taxon>
        <taxon>Mucorales</taxon>
        <taxon>Lichtheimiaceae</taxon>
        <taxon>Lichtheimia</taxon>
    </lineage>
</organism>
<feature type="compositionally biased region" description="Low complexity" evidence="3">
    <location>
        <begin position="358"/>
        <end position="372"/>
    </location>
</feature>
<dbReference type="EMBL" id="LK023329">
    <property type="protein sequence ID" value="CDS09143.1"/>
    <property type="molecule type" value="Genomic_DNA"/>
</dbReference>
<feature type="compositionally biased region" description="Polar residues" evidence="3">
    <location>
        <begin position="588"/>
        <end position="645"/>
    </location>
</feature>
<dbReference type="SMART" id="SM00220">
    <property type="entry name" value="S_TKc"/>
    <property type="match status" value="1"/>
</dbReference>
<feature type="region of interest" description="Disordered" evidence="3">
    <location>
        <begin position="335"/>
        <end position="385"/>
    </location>
</feature>
<sequence length="653" mass="72644">MQHVHGIPVYRDDPALFYQGLTHDPTWFSAQGGVYKCQDRQDPTIQVAIKKYLVEETERNADLFVMPKELVENEIYTMTKCVHPNILKLKSVYLHEEFVYLVMPYCNGGSLQQYVFDHHLTLGQLVYIIQAIASGLAEIHGHGYIHRDIKCDNIFLMQETNEIVIGDFGVVSVSPAADSNVEEAGVVLFWAPELVQRKIINRKIDVWALGIVILEILNGGKAPYEDDNLTEDEIKDCILNKGTPTYPPNLPSLLVNLLDRCLDVNSKSRISAEDILMHEFLQKYQAEPLFPATPIEENTVSTLVDDIAVPADETVAIQTALEKLHDLESSLNDQNVSAVNTKEDKNTAASMESLAPPSSDSNNQSSSLSSSTRRQRQRLPGVSDIRRCRIPLPAFTLTEELDGSATAQEKVLRVLRKRQSISNACWGQGSKLPMFKNITPPPSPSLPNKKDSLQRGKSPATQSRLSQEQQNTTTNCTRSKPMRKPSLVRSNTTPAASLAFKKSSPSPTQQQQQQQQPITEKRYASLPRKPAPKQAITTTKTGSLPRPKVIRQQSTPVIDGQSCSPASSRIHRFGYQSSSEKKRPVSMGSKNRQSSITNKKSLLDQQPPSQLKLPSSIAIKTTTENNASNTVHRSNSSNTSDSNFKNVKVVRVR</sequence>
<dbReference type="GO" id="GO:0005524">
    <property type="term" value="F:ATP binding"/>
    <property type="evidence" value="ECO:0007669"/>
    <property type="project" value="UniProtKB-KW"/>
</dbReference>
<dbReference type="PANTHER" id="PTHR48012">
    <property type="entry name" value="STERILE20-LIKE KINASE, ISOFORM B-RELATED"/>
    <property type="match status" value="1"/>
</dbReference>
<dbReference type="AlphaFoldDB" id="A0A077WPW6"/>
<keyword evidence="2" id="KW-0067">ATP-binding</keyword>
<feature type="compositionally biased region" description="Polar residues" evidence="3">
    <location>
        <begin position="459"/>
        <end position="478"/>
    </location>
</feature>
<gene>
    <name evidence="5" type="ORF">LRAMOSA10503</name>
</gene>
<name>A0A077WPW6_9FUNG</name>
<dbReference type="PROSITE" id="PS00108">
    <property type="entry name" value="PROTEIN_KINASE_ST"/>
    <property type="match status" value="1"/>
</dbReference>
<evidence type="ECO:0000256" key="1">
    <source>
        <dbReference type="ARBA" id="ARBA00022741"/>
    </source>
</evidence>
<dbReference type="OrthoDB" id="4062651at2759"/>
<protein>
    <recommendedName>
        <fullName evidence="4">Protein kinase domain-containing protein</fullName>
    </recommendedName>
</protein>
<feature type="compositionally biased region" description="Polar residues" evidence="3">
    <location>
        <begin position="551"/>
        <end position="567"/>
    </location>
</feature>
<evidence type="ECO:0000259" key="4">
    <source>
        <dbReference type="PROSITE" id="PS50011"/>
    </source>
</evidence>